<dbReference type="InterPro" id="IPR001387">
    <property type="entry name" value="Cro/C1-type_HTH"/>
</dbReference>
<feature type="domain" description="HTH cro/C1-type" evidence="2">
    <location>
        <begin position="9"/>
        <end position="52"/>
    </location>
</feature>
<dbReference type="SUPFAM" id="SSF47413">
    <property type="entry name" value="lambda repressor-like DNA-binding domains"/>
    <property type="match status" value="1"/>
</dbReference>
<evidence type="ECO:0000256" key="1">
    <source>
        <dbReference type="SAM" id="MobiDB-lite"/>
    </source>
</evidence>
<protein>
    <recommendedName>
        <fullName evidence="2">HTH cro/C1-type domain-containing protein</fullName>
    </recommendedName>
</protein>
<organism evidence="3 4">
    <name type="scientific">Rugosimonospora acidiphila</name>
    <dbReference type="NCBI Taxonomy" id="556531"/>
    <lineage>
        <taxon>Bacteria</taxon>
        <taxon>Bacillati</taxon>
        <taxon>Actinomycetota</taxon>
        <taxon>Actinomycetes</taxon>
        <taxon>Micromonosporales</taxon>
        <taxon>Micromonosporaceae</taxon>
        <taxon>Rugosimonospora</taxon>
    </lineage>
</organism>
<accession>A0ABP9SC84</accession>
<evidence type="ECO:0000313" key="4">
    <source>
        <dbReference type="Proteomes" id="UP001501570"/>
    </source>
</evidence>
<sequence>MLDSPGALLRAWRQHAGWSQGEVAAALHVSSATVSSWETGARRIPLPMLERLDREYFAEGCLVDLVRALGTPDGYRIDLPSRDAGAVSTQRMPRTYWGHLFSESIGPVWVWVRPASGARVRGSCYSGALGLRVDEVAGPRGVFLTGAFMDGEWPLHTVLAEPGWVDFGRGVPPEWLGAEIKTFTQFRDLEFINPHPRWLRFCVDSLRLRDHGDPSTLRQRLGELIGVSNADRLEASYHRSMGQASPAPATAEPHRDRHVTVSGGAAGPRPSETQDQRRALHKRLREARGLSQSEVAAGLTVLGGTARPVSLHQVHNYESGRSKAQRVPQLPAMLDVLYGGWGWTCFESVRVRRVAQRVIQAAFPSWWRGPVRVSVHPLIPAVAGEGITFSWWPSMSTHRELSAEPAAFTVCRVSDQPLHVQVPDGWSVQVHMGYDPDAVDANDDWVPASEMAGDQIFDHVLGGWLHLISKTKADLDRALCSPDSGTLE</sequence>
<dbReference type="PROSITE" id="PS50943">
    <property type="entry name" value="HTH_CROC1"/>
    <property type="match status" value="1"/>
</dbReference>
<dbReference type="CDD" id="cd00093">
    <property type="entry name" value="HTH_XRE"/>
    <property type="match status" value="2"/>
</dbReference>
<evidence type="ECO:0000313" key="3">
    <source>
        <dbReference type="EMBL" id="GAA5193463.1"/>
    </source>
</evidence>
<proteinExistence type="predicted"/>
<dbReference type="SMART" id="SM00530">
    <property type="entry name" value="HTH_XRE"/>
    <property type="match status" value="2"/>
</dbReference>
<keyword evidence="4" id="KW-1185">Reference proteome</keyword>
<gene>
    <name evidence="3" type="ORF">GCM10023322_55540</name>
</gene>
<dbReference type="InterPro" id="IPR010982">
    <property type="entry name" value="Lambda_DNA-bd_dom_sf"/>
</dbReference>
<comment type="caution">
    <text evidence="3">The sequence shown here is derived from an EMBL/GenBank/DDBJ whole genome shotgun (WGS) entry which is preliminary data.</text>
</comment>
<reference evidence="4" key="1">
    <citation type="journal article" date="2019" name="Int. J. Syst. Evol. Microbiol.">
        <title>The Global Catalogue of Microorganisms (GCM) 10K type strain sequencing project: providing services to taxonomists for standard genome sequencing and annotation.</title>
        <authorList>
            <consortium name="The Broad Institute Genomics Platform"/>
            <consortium name="The Broad Institute Genome Sequencing Center for Infectious Disease"/>
            <person name="Wu L."/>
            <person name="Ma J."/>
        </authorList>
    </citation>
    <scope>NUCLEOTIDE SEQUENCE [LARGE SCALE GENOMIC DNA]</scope>
    <source>
        <strain evidence="4">JCM 18304</strain>
    </source>
</reference>
<dbReference type="Proteomes" id="UP001501570">
    <property type="component" value="Unassembled WGS sequence"/>
</dbReference>
<dbReference type="Gene3D" id="1.10.260.40">
    <property type="entry name" value="lambda repressor-like DNA-binding domains"/>
    <property type="match status" value="1"/>
</dbReference>
<feature type="region of interest" description="Disordered" evidence="1">
    <location>
        <begin position="238"/>
        <end position="278"/>
    </location>
</feature>
<dbReference type="Pfam" id="PF13560">
    <property type="entry name" value="HTH_31"/>
    <property type="match status" value="1"/>
</dbReference>
<dbReference type="EMBL" id="BAABJQ010000019">
    <property type="protein sequence ID" value="GAA5193463.1"/>
    <property type="molecule type" value="Genomic_DNA"/>
</dbReference>
<name>A0ABP9SC84_9ACTN</name>
<evidence type="ECO:0000259" key="2">
    <source>
        <dbReference type="PROSITE" id="PS50943"/>
    </source>
</evidence>
<dbReference type="RefSeq" id="WP_345634471.1">
    <property type="nucleotide sequence ID" value="NZ_BAABJQ010000019.1"/>
</dbReference>